<dbReference type="Gene3D" id="3.40.1090.10">
    <property type="entry name" value="Cytosolic phospholipase A2 catalytic domain"/>
    <property type="match status" value="1"/>
</dbReference>
<evidence type="ECO:0000313" key="7">
    <source>
        <dbReference type="Proteomes" id="UP000034644"/>
    </source>
</evidence>
<evidence type="ECO:0000256" key="4">
    <source>
        <dbReference type="PROSITE-ProRule" id="PRU01161"/>
    </source>
</evidence>
<dbReference type="InterPro" id="IPR002641">
    <property type="entry name" value="PNPLA_dom"/>
</dbReference>
<keyword evidence="3 4" id="KW-0443">Lipid metabolism</keyword>
<accession>A0A0G1QLT9</accession>
<feature type="short sequence motif" description="GXGXXG" evidence="4">
    <location>
        <begin position="16"/>
        <end position="21"/>
    </location>
</feature>
<dbReference type="GO" id="GO:0016787">
    <property type="term" value="F:hydrolase activity"/>
    <property type="evidence" value="ECO:0007669"/>
    <property type="project" value="UniProtKB-UniRule"/>
</dbReference>
<evidence type="ECO:0000256" key="2">
    <source>
        <dbReference type="ARBA" id="ARBA00022963"/>
    </source>
</evidence>
<evidence type="ECO:0000256" key="3">
    <source>
        <dbReference type="ARBA" id="ARBA00023098"/>
    </source>
</evidence>
<protein>
    <recommendedName>
        <fullName evidence="5">PNPLA domain-containing protein</fullName>
    </recommendedName>
</protein>
<dbReference type="EMBL" id="LCLO01000021">
    <property type="protein sequence ID" value="KKU18733.1"/>
    <property type="molecule type" value="Genomic_DNA"/>
</dbReference>
<dbReference type="SUPFAM" id="SSF52151">
    <property type="entry name" value="FabD/lysophospholipase-like"/>
    <property type="match status" value="1"/>
</dbReference>
<reference evidence="6 7" key="1">
    <citation type="journal article" date="2015" name="Nature">
        <title>rRNA introns, odd ribosomes, and small enigmatic genomes across a large radiation of phyla.</title>
        <authorList>
            <person name="Brown C.T."/>
            <person name="Hug L.A."/>
            <person name="Thomas B.C."/>
            <person name="Sharon I."/>
            <person name="Castelle C.J."/>
            <person name="Singh A."/>
            <person name="Wilkins M.J."/>
            <person name="Williams K.H."/>
            <person name="Banfield J.F."/>
        </authorList>
    </citation>
    <scope>NUCLEOTIDE SEQUENCE [LARGE SCALE GENOMIC DNA]</scope>
</reference>
<comment type="caution">
    <text evidence="6">The sequence shown here is derived from an EMBL/GenBank/DDBJ whole genome shotgun (WGS) entry which is preliminary data.</text>
</comment>
<dbReference type="InterPro" id="IPR050301">
    <property type="entry name" value="NTE"/>
</dbReference>
<sequence>MKKREMFGKIGLVLGGGGGKGLFQVGAIAEIVKNNIPFCYAAGVSAGGVAAAKCLEVMPDAEEMEKAALIKFRTPPFLTNRELFRHPLKTKSLLDNAPLKRLIAELDMDKIMNSPIEFHVITSNLLTGKEKVFSNRCGDPELFRKAIIASTAIPGVFRPEIINGAILIDGTVINPLPVKNAIAAGCDTIIVVETDPKENLISPEIFAEMGWLEILFRGYGFPVKQLIEKELIRTSRINQNLIGLKLIQRKITKAAGKKQKEIEAVFNENHFYFESRKKIRLIIIQPDKPLLTSGLKWTPNDAVQMIAEGKKIAEAELKKAGLI</sequence>
<feature type="domain" description="PNPLA" evidence="5">
    <location>
        <begin position="12"/>
        <end position="182"/>
    </location>
</feature>
<evidence type="ECO:0000259" key="5">
    <source>
        <dbReference type="PROSITE" id="PS51635"/>
    </source>
</evidence>
<feature type="short sequence motif" description="GXSXG" evidence="4">
    <location>
        <begin position="43"/>
        <end position="47"/>
    </location>
</feature>
<dbReference type="PROSITE" id="PS51635">
    <property type="entry name" value="PNPLA"/>
    <property type="match status" value="1"/>
</dbReference>
<name>A0A0G1QLT9_9BACT</name>
<comment type="caution">
    <text evidence="4">Lacks conserved residue(s) required for the propagation of feature annotation.</text>
</comment>
<proteinExistence type="predicted"/>
<feature type="active site" description="Nucleophile" evidence="4">
    <location>
        <position position="45"/>
    </location>
</feature>
<feature type="active site" description="Proton acceptor" evidence="4">
    <location>
        <position position="169"/>
    </location>
</feature>
<organism evidence="6 7">
    <name type="scientific">Candidatus Azambacteria bacterium GW2011_GWA2_45_90</name>
    <dbReference type="NCBI Taxonomy" id="1618614"/>
    <lineage>
        <taxon>Bacteria</taxon>
        <taxon>Candidatus Azamiibacteriota</taxon>
    </lineage>
</organism>
<gene>
    <name evidence="6" type="ORF">UX27_C0021G0001</name>
</gene>
<dbReference type="GO" id="GO:0016042">
    <property type="term" value="P:lipid catabolic process"/>
    <property type="evidence" value="ECO:0007669"/>
    <property type="project" value="UniProtKB-UniRule"/>
</dbReference>
<dbReference type="PANTHER" id="PTHR14226">
    <property type="entry name" value="NEUROPATHY TARGET ESTERASE/SWISS CHEESE D.MELANOGASTER"/>
    <property type="match status" value="1"/>
</dbReference>
<keyword evidence="2 4" id="KW-0442">Lipid degradation</keyword>
<evidence type="ECO:0000256" key="1">
    <source>
        <dbReference type="ARBA" id="ARBA00022801"/>
    </source>
</evidence>
<dbReference type="InterPro" id="IPR016035">
    <property type="entry name" value="Acyl_Trfase/lysoPLipase"/>
</dbReference>
<dbReference type="Proteomes" id="UP000034644">
    <property type="component" value="Unassembled WGS sequence"/>
</dbReference>
<dbReference type="PANTHER" id="PTHR14226:SF57">
    <property type="entry name" value="BLR7027 PROTEIN"/>
    <property type="match status" value="1"/>
</dbReference>
<dbReference type="Pfam" id="PF01734">
    <property type="entry name" value="Patatin"/>
    <property type="match status" value="1"/>
</dbReference>
<dbReference type="AlphaFoldDB" id="A0A0G1QLT9"/>
<keyword evidence="1 4" id="KW-0378">Hydrolase</keyword>
<evidence type="ECO:0000313" key="6">
    <source>
        <dbReference type="EMBL" id="KKU18733.1"/>
    </source>
</evidence>